<feature type="transmembrane region" description="Helical" evidence="2">
    <location>
        <begin position="12"/>
        <end position="31"/>
    </location>
</feature>
<sequence length="92" mass="10272">MGHQHETGSGTLTTLVAGAVIGAAGLAWWLLNEAERRSRISRQRSMLHAPRMQDGSEVLEPDENRLLEQRVEKLNAEIARVRAQLERLGSED</sequence>
<dbReference type="STRING" id="84588.SYNW1124"/>
<dbReference type="KEGG" id="syw:SYNW1124"/>
<keyword evidence="4" id="KW-1185">Reference proteome</keyword>
<dbReference type="EMBL" id="BX569692">
    <property type="protein sequence ID" value="CAE07639.1"/>
    <property type="molecule type" value="Genomic_DNA"/>
</dbReference>
<reference evidence="3 4" key="1">
    <citation type="journal article" date="2003" name="Nature">
        <title>The genome of a motile marine Synechococcus.</title>
        <authorList>
            <person name="Palenik B."/>
            <person name="Brahamsha B."/>
            <person name="Larimer F."/>
            <person name="Land M."/>
            <person name="Hauser L."/>
            <person name="Chain P."/>
            <person name="Lamerdin J."/>
            <person name="Regala W."/>
            <person name="Allen E.A."/>
            <person name="McCarren J."/>
            <person name="Paulsen I."/>
            <person name="Dufresne A."/>
            <person name="Partensky F."/>
            <person name="Webb E."/>
            <person name="Waterbury J."/>
        </authorList>
    </citation>
    <scope>NUCLEOTIDE SEQUENCE [LARGE SCALE GENOMIC DNA]</scope>
    <source>
        <strain evidence="3 4">WH8102</strain>
    </source>
</reference>
<dbReference type="AlphaFoldDB" id="Q7U762"/>
<proteinExistence type="predicted"/>
<evidence type="ECO:0000313" key="4">
    <source>
        <dbReference type="Proteomes" id="UP000001422"/>
    </source>
</evidence>
<evidence type="ECO:0000256" key="2">
    <source>
        <dbReference type="SAM" id="Phobius"/>
    </source>
</evidence>
<gene>
    <name evidence="3" type="ordered locus">SYNW1124</name>
</gene>
<accession>Q7U762</accession>
<organism evidence="3 4">
    <name type="scientific">Parasynechococcus marenigrum (strain WH8102)</name>
    <dbReference type="NCBI Taxonomy" id="84588"/>
    <lineage>
        <taxon>Bacteria</taxon>
        <taxon>Bacillati</taxon>
        <taxon>Cyanobacteriota</taxon>
        <taxon>Cyanophyceae</taxon>
        <taxon>Synechococcales</taxon>
        <taxon>Prochlorococcaceae</taxon>
        <taxon>Parasynechococcus</taxon>
        <taxon>Parasynechococcus marenigrum</taxon>
    </lineage>
</organism>
<keyword evidence="2" id="KW-0812">Transmembrane</keyword>
<feature type="coiled-coil region" evidence="1">
    <location>
        <begin position="64"/>
        <end position="91"/>
    </location>
</feature>
<dbReference type="RefSeq" id="WP_011127989.1">
    <property type="nucleotide sequence ID" value="NC_005070.1"/>
</dbReference>
<keyword evidence="2" id="KW-1133">Transmembrane helix</keyword>
<dbReference type="eggNOG" id="ENOG503234M">
    <property type="taxonomic scope" value="Bacteria"/>
</dbReference>
<protein>
    <submittedName>
        <fullName evidence="3">Conserved hypothetical</fullName>
    </submittedName>
</protein>
<keyword evidence="2" id="KW-0472">Membrane</keyword>
<keyword evidence="1" id="KW-0175">Coiled coil</keyword>
<evidence type="ECO:0000256" key="1">
    <source>
        <dbReference type="SAM" id="Coils"/>
    </source>
</evidence>
<dbReference type="HOGENOM" id="CLU_2412096_0_0_3"/>
<evidence type="ECO:0000313" key="3">
    <source>
        <dbReference type="EMBL" id="CAE07639.1"/>
    </source>
</evidence>
<dbReference type="Proteomes" id="UP000001422">
    <property type="component" value="Chromosome"/>
</dbReference>
<name>Q7U762_PARMW</name>